<evidence type="ECO:0000256" key="1">
    <source>
        <dbReference type="SAM" id="Phobius"/>
    </source>
</evidence>
<proteinExistence type="predicted"/>
<reference evidence="3" key="1">
    <citation type="submission" date="2025-08" db="UniProtKB">
        <authorList>
            <consortium name="RefSeq"/>
        </authorList>
    </citation>
    <scope>IDENTIFICATION</scope>
</reference>
<dbReference type="Gene3D" id="3.40.30.10">
    <property type="entry name" value="Glutaredoxin"/>
    <property type="match status" value="1"/>
</dbReference>
<dbReference type="PANTHER" id="PTHR19991:SF2">
    <property type="entry name" value="GH08893P"/>
    <property type="match status" value="1"/>
</dbReference>
<sequence>MKLRIYNAYIVVTLSILFSAIAEEGLILLDDSSFEHLTQAATGATTGDWLVFMTPSVADCISCGKIEKELLQIKEKYQTTMSVAKLNPDAKITLRRFQVNKPTIMLFRRGYQWTYKGKETASSISDYIEKGHLSDKYKTVAKPLDWFDVWQEDFIEELKMSYKLKRLPSTHSLVVLSVGVCISFIVLFLACAPKKKHEKRK</sequence>
<keyword evidence="1" id="KW-0812">Transmembrane</keyword>
<dbReference type="PANTHER" id="PTHR19991">
    <property type="entry name" value="L 2 01289"/>
    <property type="match status" value="1"/>
</dbReference>
<organism evidence="2 3">
    <name type="scientific">Hydra vulgaris</name>
    <name type="common">Hydra</name>
    <name type="synonym">Hydra attenuata</name>
    <dbReference type="NCBI Taxonomy" id="6087"/>
    <lineage>
        <taxon>Eukaryota</taxon>
        <taxon>Metazoa</taxon>
        <taxon>Cnidaria</taxon>
        <taxon>Hydrozoa</taxon>
        <taxon>Hydroidolina</taxon>
        <taxon>Anthoathecata</taxon>
        <taxon>Aplanulata</taxon>
        <taxon>Hydridae</taxon>
        <taxon>Hydra</taxon>
    </lineage>
</organism>
<protein>
    <submittedName>
        <fullName evidence="3">Thioredoxin domain-containing protein isoform X2</fullName>
    </submittedName>
</protein>
<keyword evidence="1" id="KW-0472">Membrane</keyword>
<name>A0ABM4D8F0_HYDVU</name>
<gene>
    <name evidence="3" type="primary">LOC100204250</name>
</gene>
<evidence type="ECO:0000313" key="3">
    <source>
        <dbReference type="RefSeq" id="XP_065670603.1"/>
    </source>
</evidence>
<dbReference type="SUPFAM" id="SSF52833">
    <property type="entry name" value="Thioredoxin-like"/>
    <property type="match status" value="1"/>
</dbReference>
<keyword evidence="1" id="KW-1133">Transmembrane helix</keyword>
<keyword evidence="2" id="KW-1185">Reference proteome</keyword>
<accession>A0ABM4D8F0</accession>
<dbReference type="RefSeq" id="XP_065670603.1">
    <property type="nucleotide sequence ID" value="XM_065814531.1"/>
</dbReference>
<feature type="transmembrane region" description="Helical" evidence="1">
    <location>
        <begin position="173"/>
        <end position="192"/>
    </location>
</feature>
<dbReference type="InterPro" id="IPR036249">
    <property type="entry name" value="Thioredoxin-like_sf"/>
</dbReference>
<dbReference type="GeneID" id="100204250"/>
<evidence type="ECO:0000313" key="2">
    <source>
        <dbReference type="Proteomes" id="UP001652625"/>
    </source>
</evidence>
<dbReference type="Proteomes" id="UP001652625">
    <property type="component" value="Chromosome 12"/>
</dbReference>